<dbReference type="EMBL" id="DVIQ01000004">
    <property type="protein sequence ID" value="HIS30121.1"/>
    <property type="molecule type" value="Genomic_DNA"/>
</dbReference>
<dbReference type="AlphaFoldDB" id="A0A9D1JIH1"/>
<name>A0A9D1JIH1_9FIRM</name>
<evidence type="ECO:0000313" key="1">
    <source>
        <dbReference type="EMBL" id="HIS30121.1"/>
    </source>
</evidence>
<protein>
    <recommendedName>
        <fullName evidence="3">Spo0E like sporulation regulatory protein</fullName>
    </recommendedName>
</protein>
<gene>
    <name evidence="1" type="ORF">IAB44_01000</name>
</gene>
<proteinExistence type="predicted"/>
<organism evidence="1 2">
    <name type="scientific">Candidatus Limivivens intestinipullorum</name>
    <dbReference type="NCBI Taxonomy" id="2840858"/>
    <lineage>
        <taxon>Bacteria</taxon>
        <taxon>Bacillati</taxon>
        <taxon>Bacillota</taxon>
        <taxon>Clostridia</taxon>
        <taxon>Lachnospirales</taxon>
        <taxon>Lachnospiraceae</taxon>
        <taxon>Lachnospiraceae incertae sedis</taxon>
        <taxon>Candidatus Limivivens</taxon>
    </lineage>
</organism>
<reference evidence="1" key="1">
    <citation type="submission" date="2020-10" db="EMBL/GenBank/DDBJ databases">
        <authorList>
            <person name="Gilroy R."/>
        </authorList>
    </citation>
    <scope>NUCLEOTIDE SEQUENCE</scope>
    <source>
        <strain evidence="1">CHK190-19873</strain>
    </source>
</reference>
<reference evidence="1" key="2">
    <citation type="journal article" date="2021" name="PeerJ">
        <title>Extensive microbial diversity within the chicken gut microbiome revealed by metagenomics and culture.</title>
        <authorList>
            <person name="Gilroy R."/>
            <person name="Ravi A."/>
            <person name="Getino M."/>
            <person name="Pursley I."/>
            <person name="Horton D.L."/>
            <person name="Alikhan N.F."/>
            <person name="Baker D."/>
            <person name="Gharbi K."/>
            <person name="Hall N."/>
            <person name="Watson M."/>
            <person name="Adriaenssens E.M."/>
            <person name="Foster-Nyarko E."/>
            <person name="Jarju S."/>
            <person name="Secka A."/>
            <person name="Antonio M."/>
            <person name="Oren A."/>
            <person name="Chaudhuri R.R."/>
            <person name="La Ragione R."/>
            <person name="Hildebrand F."/>
            <person name="Pallen M.J."/>
        </authorList>
    </citation>
    <scope>NUCLEOTIDE SEQUENCE</scope>
    <source>
        <strain evidence="1">CHK190-19873</strain>
    </source>
</reference>
<comment type="caution">
    <text evidence="1">The sequence shown here is derived from an EMBL/GenBank/DDBJ whole genome shotgun (WGS) entry which is preliminary data.</text>
</comment>
<dbReference type="Proteomes" id="UP000823935">
    <property type="component" value="Unassembled WGS sequence"/>
</dbReference>
<evidence type="ECO:0000313" key="2">
    <source>
        <dbReference type="Proteomes" id="UP000823935"/>
    </source>
</evidence>
<sequence length="52" mass="6043">MKQLEVLKDRIEAERRVLDGLLERGSRVDEIYRQSLVVDNLIEQYIALAEGV</sequence>
<evidence type="ECO:0008006" key="3">
    <source>
        <dbReference type="Google" id="ProtNLM"/>
    </source>
</evidence>
<accession>A0A9D1JIH1</accession>